<dbReference type="Proteomes" id="UP001500582">
    <property type="component" value="Unassembled WGS sequence"/>
</dbReference>
<name>A0ABP8FYU6_9SPHI</name>
<keyword evidence="1" id="KW-0732">Signal</keyword>
<feature type="chain" id="PRO_5047240978" description="DUF4468 domain-containing protein" evidence="1">
    <location>
        <begin position="20"/>
        <end position="197"/>
    </location>
</feature>
<evidence type="ECO:0000313" key="3">
    <source>
        <dbReference type="EMBL" id="GAA4313760.1"/>
    </source>
</evidence>
<proteinExistence type="predicted"/>
<sequence>MKKLIFAVAALLLVMKASAQTDSLSFDENNKYIYYQVVIQPNLKADTLYKRAVQFLKTAYDKDKLKLDKEDKAKGSVTGKGGFMVSRKALVSTHEDAKIAYKLHIEVKDGRYRFWLTDYVVILYQRNRYASFEPVSGKDVPLELGLKKLGQKDFDDFFNKTLLNSRAISNKLKAYMVSVPALQPKDNKVKTVNTKEW</sequence>
<accession>A0ABP8FYU6</accession>
<dbReference type="InterPro" id="IPR027823">
    <property type="entry name" value="DUF4468"/>
</dbReference>
<keyword evidence="4" id="KW-1185">Reference proteome</keyword>
<evidence type="ECO:0000256" key="1">
    <source>
        <dbReference type="SAM" id="SignalP"/>
    </source>
</evidence>
<dbReference type="EMBL" id="BAABFT010000002">
    <property type="protein sequence ID" value="GAA4313760.1"/>
    <property type="molecule type" value="Genomic_DNA"/>
</dbReference>
<feature type="domain" description="DUF4468" evidence="2">
    <location>
        <begin position="34"/>
        <end position="118"/>
    </location>
</feature>
<organism evidence="3 4">
    <name type="scientific">Mucilaginibacter gynuensis</name>
    <dbReference type="NCBI Taxonomy" id="1302236"/>
    <lineage>
        <taxon>Bacteria</taxon>
        <taxon>Pseudomonadati</taxon>
        <taxon>Bacteroidota</taxon>
        <taxon>Sphingobacteriia</taxon>
        <taxon>Sphingobacteriales</taxon>
        <taxon>Sphingobacteriaceae</taxon>
        <taxon>Mucilaginibacter</taxon>
    </lineage>
</organism>
<gene>
    <name evidence="3" type="ORF">GCM10023149_09650</name>
</gene>
<protein>
    <recommendedName>
        <fullName evidence="2">DUF4468 domain-containing protein</fullName>
    </recommendedName>
</protein>
<dbReference type="RefSeq" id="WP_345209873.1">
    <property type="nucleotide sequence ID" value="NZ_BAABFT010000002.1"/>
</dbReference>
<dbReference type="Pfam" id="PF14730">
    <property type="entry name" value="DUF4468"/>
    <property type="match status" value="1"/>
</dbReference>
<comment type="caution">
    <text evidence="3">The sequence shown here is derived from an EMBL/GenBank/DDBJ whole genome shotgun (WGS) entry which is preliminary data.</text>
</comment>
<feature type="signal peptide" evidence="1">
    <location>
        <begin position="1"/>
        <end position="19"/>
    </location>
</feature>
<dbReference type="Gene3D" id="3.30.530.80">
    <property type="match status" value="1"/>
</dbReference>
<reference evidence="4" key="1">
    <citation type="journal article" date="2019" name="Int. J. Syst. Evol. Microbiol.">
        <title>The Global Catalogue of Microorganisms (GCM) 10K type strain sequencing project: providing services to taxonomists for standard genome sequencing and annotation.</title>
        <authorList>
            <consortium name="The Broad Institute Genomics Platform"/>
            <consortium name="The Broad Institute Genome Sequencing Center for Infectious Disease"/>
            <person name="Wu L."/>
            <person name="Ma J."/>
        </authorList>
    </citation>
    <scope>NUCLEOTIDE SEQUENCE [LARGE SCALE GENOMIC DNA]</scope>
    <source>
        <strain evidence="4">JCM 17705</strain>
    </source>
</reference>
<evidence type="ECO:0000313" key="4">
    <source>
        <dbReference type="Proteomes" id="UP001500582"/>
    </source>
</evidence>
<evidence type="ECO:0000259" key="2">
    <source>
        <dbReference type="Pfam" id="PF14730"/>
    </source>
</evidence>